<dbReference type="InterPro" id="IPR006121">
    <property type="entry name" value="HMA_dom"/>
</dbReference>
<dbReference type="InterPro" id="IPR036163">
    <property type="entry name" value="HMA_dom_sf"/>
</dbReference>
<dbReference type="Pfam" id="PF00403">
    <property type="entry name" value="HMA"/>
    <property type="match status" value="1"/>
</dbReference>
<dbReference type="Proteomes" id="UP001163104">
    <property type="component" value="Plasmid p1"/>
</dbReference>
<dbReference type="EMBL" id="CP107028">
    <property type="protein sequence ID" value="UYG98169.1"/>
    <property type="molecule type" value="Genomic_DNA"/>
</dbReference>
<organism evidence="2 3">
    <name type="scientific">Cytobacillus firmus</name>
    <name type="common">Bacillus firmus</name>
    <dbReference type="NCBI Taxonomy" id="1399"/>
    <lineage>
        <taxon>Bacteria</taxon>
        <taxon>Bacillati</taxon>
        <taxon>Bacillota</taxon>
        <taxon>Bacilli</taxon>
        <taxon>Bacillales</taxon>
        <taxon>Bacillaceae</taxon>
        <taxon>Cytobacillus</taxon>
    </lineage>
</organism>
<dbReference type="AlphaFoldDB" id="A0AA46SMF1"/>
<dbReference type="SUPFAM" id="SSF55008">
    <property type="entry name" value="HMA, heavy metal-associated domain"/>
    <property type="match status" value="1"/>
</dbReference>
<dbReference type="GO" id="GO:0046872">
    <property type="term" value="F:metal ion binding"/>
    <property type="evidence" value="ECO:0007669"/>
    <property type="project" value="InterPro"/>
</dbReference>
<dbReference type="Gene3D" id="3.30.70.100">
    <property type="match status" value="1"/>
</dbReference>
<gene>
    <name evidence="2" type="ORF">OD459_27200</name>
</gene>
<dbReference type="RefSeq" id="WP_263600241.1">
    <property type="nucleotide sequence ID" value="NZ_CP107028.1"/>
</dbReference>
<name>A0AA46SMF1_CYTFI</name>
<evidence type="ECO:0000313" key="2">
    <source>
        <dbReference type="EMBL" id="UYG98169.1"/>
    </source>
</evidence>
<geneLocation type="plasmid" evidence="2 3">
    <name>p1</name>
</geneLocation>
<feature type="domain" description="HMA" evidence="1">
    <location>
        <begin position="4"/>
        <end position="69"/>
    </location>
</feature>
<dbReference type="PROSITE" id="PS50846">
    <property type="entry name" value="HMA_2"/>
    <property type="match status" value="1"/>
</dbReference>
<proteinExistence type="predicted"/>
<evidence type="ECO:0000313" key="3">
    <source>
        <dbReference type="Proteomes" id="UP001163104"/>
    </source>
</evidence>
<protein>
    <submittedName>
        <fullName evidence="2">Heavy-metal-associated domain-containing protein</fullName>
    </submittedName>
</protein>
<sequence>MNSKAKTFNVKGMHCEGCENRVQKVLSEIPGVSNVQADHSEGKVKLETTEEVPTKNILNKIKSLGYKVQKGEK</sequence>
<evidence type="ECO:0000259" key="1">
    <source>
        <dbReference type="PROSITE" id="PS50846"/>
    </source>
</evidence>
<accession>A0AA46SMF1</accession>
<reference evidence="2" key="1">
    <citation type="submission" date="2022-10" db="EMBL/GenBank/DDBJ databases">
        <title>Mechanism of multi-heavy metal repair in Cytobacillus Firmus M7.</title>
        <authorList>
            <person name="Li X."/>
            <person name="Yu C."/>
        </authorList>
    </citation>
    <scope>NUCLEOTIDE SEQUENCE</scope>
    <source>
        <strain evidence="2">M7</strain>
        <plasmid evidence="2">p1</plasmid>
    </source>
</reference>
<dbReference type="CDD" id="cd00371">
    <property type="entry name" value="HMA"/>
    <property type="match status" value="1"/>
</dbReference>
<keyword evidence="2" id="KW-0614">Plasmid</keyword>